<comment type="caution">
    <text evidence="1">The sequence shown here is derived from an EMBL/GenBank/DDBJ whole genome shotgun (WGS) entry which is preliminary data.</text>
</comment>
<accession>A0A261FD00</accession>
<name>A0A261FD00_9BIFI</name>
<dbReference type="EMBL" id="MWWV01000012">
    <property type="protein sequence ID" value="OZG57007.1"/>
    <property type="molecule type" value="Genomic_DNA"/>
</dbReference>
<protein>
    <recommendedName>
        <fullName evidence="3">Head fiber protein</fullName>
    </recommendedName>
</protein>
<proteinExistence type="predicted"/>
<evidence type="ECO:0000313" key="2">
    <source>
        <dbReference type="Proteomes" id="UP000216444"/>
    </source>
</evidence>
<evidence type="ECO:0000313" key="1">
    <source>
        <dbReference type="EMBL" id="OZG57007.1"/>
    </source>
</evidence>
<dbReference type="Proteomes" id="UP000216444">
    <property type="component" value="Unassembled WGS sequence"/>
</dbReference>
<evidence type="ECO:0008006" key="3">
    <source>
        <dbReference type="Google" id="ProtNLM"/>
    </source>
</evidence>
<keyword evidence="2" id="KW-1185">Reference proteome</keyword>
<organism evidence="1 2">
    <name type="scientific">Bifidobacterium tissieri</name>
    <dbReference type="NCBI Taxonomy" id="1630162"/>
    <lineage>
        <taxon>Bacteria</taxon>
        <taxon>Bacillati</taxon>
        <taxon>Actinomycetota</taxon>
        <taxon>Actinomycetes</taxon>
        <taxon>Bifidobacteriales</taxon>
        <taxon>Bifidobacteriaceae</taxon>
        <taxon>Bifidobacterium</taxon>
    </lineage>
</organism>
<dbReference type="RefSeq" id="WP_094664518.1">
    <property type="nucleotide sequence ID" value="NZ_MWWV01000012.1"/>
</dbReference>
<reference evidence="1 2" key="1">
    <citation type="journal article" date="2017" name="BMC Genomics">
        <title>Comparative genomic and phylogenomic analyses of the Bifidobacteriaceae family.</title>
        <authorList>
            <person name="Lugli G.A."/>
            <person name="Milani C."/>
            <person name="Turroni F."/>
            <person name="Duranti S."/>
            <person name="Mancabelli L."/>
            <person name="Mangifesta M."/>
            <person name="Ferrario C."/>
            <person name="Modesto M."/>
            <person name="Mattarelli P."/>
            <person name="Jiri K."/>
            <person name="van Sinderen D."/>
            <person name="Ventura M."/>
        </authorList>
    </citation>
    <scope>NUCLEOTIDE SEQUENCE [LARGE SCALE GENOMIC DNA]</scope>
    <source>
        <strain evidence="1 2">DSM 100201</strain>
    </source>
</reference>
<sequence>MSVTPVKTLVVHTGEGVVPVLAEPVRLVNPDGTPFTGAGAAVTVETLGGASVIGKAVMKASTGAAARTAIGAGTSSFSGAYGDLTGKPSIPTMPTASTLSGATTVGKAVMGAADTAAARKAIGAGTSSFSGSYTDLTNKPTIPAAATWANISGKPAPAAAITDLAAGADAAAITAAVNKAFAALRAFGVIAK</sequence>
<dbReference type="AlphaFoldDB" id="A0A261FD00"/>
<gene>
    <name evidence="1" type="ORF">BTIS_1669</name>
</gene>